<dbReference type="Pfam" id="PF01268">
    <property type="entry name" value="FTHFS"/>
    <property type="match status" value="1"/>
</dbReference>
<evidence type="ECO:0000256" key="5">
    <source>
        <dbReference type="ARBA" id="ARBA00022840"/>
    </source>
</evidence>
<dbReference type="AlphaFoldDB" id="F7PWQ6"/>
<keyword evidence="4 8" id="KW-0547">Nucleotide-binding</keyword>
<evidence type="ECO:0000313" key="10">
    <source>
        <dbReference type="Proteomes" id="UP000005707"/>
    </source>
</evidence>
<dbReference type="InterPro" id="IPR020628">
    <property type="entry name" value="Formate_THF_ligase_CS"/>
</dbReference>
<dbReference type="PROSITE" id="PS00721">
    <property type="entry name" value="FTHFS_1"/>
    <property type="match status" value="1"/>
</dbReference>
<dbReference type="SUPFAM" id="SSF52540">
    <property type="entry name" value="P-loop containing nucleoside triphosphate hydrolases"/>
    <property type="match status" value="1"/>
</dbReference>
<dbReference type="Gene3D" id="3.40.50.300">
    <property type="entry name" value="P-loop containing nucleotide triphosphate hydrolases"/>
    <property type="match status" value="1"/>
</dbReference>
<protein>
    <recommendedName>
        <fullName evidence="8">Formate--tetrahydrofolate ligase</fullName>
        <ecNumber evidence="8">6.3.4.3</ecNumber>
    </recommendedName>
    <alternativeName>
        <fullName evidence="8">Formyltetrahydrofolate synthetase</fullName>
        <shortName evidence="8">FHS</shortName>
        <shortName evidence="8">FTHFS</shortName>
    </alternativeName>
</protein>
<dbReference type="FunFam" id="3.30.1510.10:FF:000001">
    <property type="entry name" value="Formate--tetrahydrofolate ligase"/>
    <property type="match status" value="1"/>
</dbReference>
<dbReference type="UniPathway" id="UPA00193"/>
<gene>
    <name evidence="8 9" type="primary">fhs</name>
    <name evidence="9" type="ORF">HLPCO_001555</name>
</gene>
<dbReference type="NCBIfam" id="NF010030">
    <property type="entry name" value="PRK13505.1"/>
    <property type="match status" value="1"/>
</dbReference>
<comment type="caution">
    <text evidence="9">The sequence shown here is derived from an EMBL/GenBank/DDBJ whole genome shotgun (WGS) entry which is preliminary data.</text>
</comment>
<comment type="catalytic activity">
    <reaction evidence="6 8">
        <text>(6S)-5,6,7,8-tetrahydrofolate + formate + ATP = (6R)-10-formyltetrahydrofolate + ADP + phosphate</text>
        <dbReference type="Rhea" id="RHEA:20221"/>
        <dbReference type="ChEBI" id="CHEBI:15740"/>
        <dbReference type="ChEBI" id="CHEBI:30616"/>
        <dbReference type="ChEBI" id="CHEBI:43474"/>
        <dbReference type="ChEBI" id="CHEBI:57453"/>
        <dbReference type="ChEBI" id="CHEBI:195366"/>
        <dbReference type="ChEBI" id="CHEBI:456216"/>
        <dbReference type="EC" id="6.3.4.3"/>
    </reaction>
</comment>
<evidence type="ECO:0000256" key="1">
    <source>
        <dbReference type="ARBA" id="ARBA00004777"/>
    </source>
</evidence>
<evidence type="ECO:0000256" key="8">
    <source>
        <dbReference type="HAMAP-Rule" id="MF_01543"/>
    </source>
</evidence>
<dbReference type="GO" id="GO:0004329">
    <property type="term" value="F:formate-tetrahydrofolate ligase activity"/>
    <property type="evidence" value="ECO:0007669"/>
    <property type="project" value="UniProtKB-UniRule"/>
</dbReference>
<organism evidence="9 10">
    <name type="scientific">Haloplasma contractile SSD-17B</name>
    <dbReference type="NCBI Taxonomy" id="1033810"/>
    <lineage>
        <taxon>Bacteria</taxon>
        <taxon>Bacillati</taxon>
        <taxon>Mycoplasmatota</taxon>
        <taxon>Mollicutes</taxon>
        <taxon>Haloplasmatales</taxon>
        <taxon>Haloplasmataceae</taxon>
        <taxon>Haloplasma</taxon>
    </lineage>
</organism>
<dbReference type="PROSITE" id="PS00722">
    <property type="entry name" value="FTHFS_2"/>
    <property type="match status" value="1"/>
</dbReference>
<comment type="pathway">
    <text evidence="1 8">One-carbon metabolism; tetrahydrofolate interconversion.</text>
</comment>
<evidence type="ECO:0000256" key="7">
    <source>
        <dbReference type="ARBA" id="ARBA00061363"/>
    </source>
</evidence>
<dbReference type="InterPro" id="IPR027417">
    <property type="entry name" value="P-loop_NTPase"/>
</dbReference>
<proteinExistence type="inferred from homology"/>
<dbReference type="InParanoid" id="F7PWQ6"/>
<dbReference type="EC" id="6.3.4.3" evidence="8"/>
<keyword evidence="5 8" id="KW-0067">ATP-binding</keyword>
<evidence type="ECO:0000256" key="2">
    <source>
        <dbReference type="ARBA" id="ARBA00022563"/>
    </source>
</evidence>
<dbReference type="GO" id="GO:0005524">
    <property type="term" value="F:ATP binding"/>
    <property type="evidence" value="ECO:0007669"/>
    <property type="project" value="UniProtKB-UniRule"/>
</dbReference>
<evidence type="ECO:0000313" key="9">
    <source>
        <dbReference type="EMBL" id="ERJ12569.1"/>
    </source>
</evidence>
<dbReference type="EMBL" id="AFNU02000004">
    <property type="protein sequence ID" value="ERJ12569.1"/>
    <property type="molecule type" value="Genomic_DNA"/>
</dbReference>
<reference evidence="9 10" key="1">
    <citation type="journal article" date="2011" name="J. Bacteriol.">
        <title>Genome sequence of Haloplasma contractile, an unusual contractile bacterium from a deep-sea anoxic brine lake.</title>
        <authorList>
            <person name="Antunes A."/>
            <person name="Alam I."/>
            <person name="El Dorry H."/>
            <person name="Siam R."/>
            <person name="Robertson A."/>
            <person name="Bajic V.B."/>
            <person name="Stingl U."/>
        </authorList>
    </citation>
    <scope>NUCLEOTIDE SEQUENCE [LARGE SCALE GENOMIC DNA]</scope>
    <source>
        <strain evidence="9 10">SSD-17B</strain>
    </source>
</reference>
<reference evidence="9 10" key="2">
    <citation type="journal article" date="2013" name="PLoS ONE">
        <title>INDIGO - INtegrated Data Warehouse of MIcrobial GenOmes with Examples from the Red Sea Extremophiles.</title>
        <authorList>
            <person name="Alam I."/>
            <person name="Antunes A."/>
            <person name="Kamau A.A."/>
            <person name="Ba Alawi W."/>
            <person name="Kalkatawi M."/>
            <person name="Stingl U."/>
            <person name="Bajic V.B."/>
        </authorList>
    </citation>
    <scope>NUCLEOTIDE SEQUENCE [LARGE SCALE GENOMIC DNA]</scope>
    <source>
        <strain evidence="9 10">SSD-17B</strain>
    </source>
</reference>
<dbReference type="CDD" id="cd00477">
    <property type="entry name" value="FTHFS"/>
    <property type="match status" value="1"/>
</dbReference>
<comment type="similarity">
    <text evidence="7 8">Belongs to the formate--tetrahydrofolate ligase family.</text>
</comment>
<dbReference type="STRING" id="1033810.HLPCO_001555"/>
<sequence length="558" mass="60654">MKLTDLEIAQQTELTHIKEIAKMVNLKEGEYEPYGNYKAKLPIDLVERLKDEKDGKVILVTAINPTPAGEGKSTTTIGLGQALHKINKNAIIALREPSLGPVMGVKGGAAGGGYSQVLPMEDINLHFTGDIHAITTANNTLSAIIDNHIHRGNELNIDQRRIVWKRCVDINDRALRNVNIGLGGKAHGIPREDGFNITVASEIMAVLCLSNNLKDLKNRLSKMLVAYTHNGDPVYVNDLNAEGALTLLLKDAIKPNLVQTIEKTPVLIHGGPFANIAHGCNSNVATKLASKLGDYVVTEAGFGADLGAEKFLNIKCRFADINPSAVVIVATVRALKMHGGVPKDQLKEENVEALLKGVENLQKHTETISSFGLPYVVAINRFMHDTEAELEALDNWCKENNHPVELAEVWEHGGNGGINLAKRVVGLIDDNEPNNYAPLYTLDQSIEEKIETIAKTVYGADGVDFTKDALKDLKEINDKGWDKLAVCMAKTQNSLSDDATKKGRPRDFRITVRQLRPSLGAGFIVALTGNVLTMPGLPKVPAAMNMDVDENGNAKGLF</sequence>
<keyword evidence="3 8" id="KW-0436">Ligase</keyword>
<dbReference type="HAMAP" id="MF_01543">
    <property type="entry name" value="FTHFS"/>
    <property type="match status" value="1"/>
</dbReference>
<keyword evidence="10" id="KW-1185">Reference proteome</keyword>
<dbReference type="GO" id="GO:0035999">
    <property type="term" value="P:tetrahydrofolate interconversion"/>
    <property type="evidence" value="ECO:0007669"/>
    <property type="project" value="UniProtKB-UniRule"/>
</dbReference>
<name>F7PWQ6_9MOLU</name>
<dbReference type="FunFam" id="3.10.410.10:FF:000001">
    <property type="entry name" value="Putative formate--tetrahydrofolate ligase"/>
    <property type="match status" value="1"/>
</dbReference>
<dbReference type="Gene3D" id="3.30.1510.10">
    <property type="entry name" value="Domain 2, N(10)-formyltetrahydrofolate synthetase"/>
    <property type="match status" value="1"/>
</dbReference>
<dbReference type="OrthoDB" id="9761733at2"/>
<accession>F7PWQ6</accession>
<dbReference type="InterPro" id="IPR000559">
    <property type="entry name" value="Formate_THF_ligase"/>
</dbReference>
<evidence type="ECO:0000256" key="3">
    <source>
        <dbReference type="ARBA" id="ARBA00022598"/>
    </source>
</evidence>
<evidence type="ECO:0000256" key="4">
    <source>
        <dbReference type="ARBA" id="ARBA00022741"/>
    </source>
</evidence>
<keyword evidence="2 8" id="KW-0554">One-carbon metabolism</keyword>
<evidence type="ECO:0000256" key="6">
    <source>
        <dbReference type="ARBA" id="ARBA00049033"/>
    </source>
</evidence>
<dbReference type="Proteomes" id="UP000005707">
    <property type="component" value="Unassembled WGS sequence"/>
</dbReference>
<dbReference type="RefSeq" id="WP_008824849.1">
    <property type="nucleotide sequence ID" value="NZ_AFNU02000004.1"/>
</dbReference>
<dbReference type="eggNOG" id="COG2759">
    <property type="taxonomic scope" value="Bacteria"/>
</dbReference>
<feature type="binding site" evidence="8">
    <location>
        <begin position="66"/>
        <end position="73"/>
    </location>
    <ligand>
        <name>ATP</name>
        <dbReference type="ChEBI" id="CHEBI:30616"/>
    </ligand>
</feature>
<dbReference type="Gene3D" id="3.10.410.10">
    <property type="entry name" value="Formyltetrahydrofolate synthetase, domain 3"/>
    <property type="match status" value="1"/>
</dbReference>